<dbReference type="Proteomes" id="UP000184080">
    <property type="component" value="Unassembled WGS sequence"/>
</dbReference>
<evidence type="ECO:0000256" key="4">
    <source>
        <dbReference type="ARBA" id="ARBA00022692"/>
    </source>
</evidence>
<dbReference type="EMBL" id="FQZO01000004">
    <property type="protein sequence ID" value="SHJ37222.1"/>
    <property type="molecule type" value="Genomic_DNA"/>
</dbReference>
<comment type="subcellular location">
    <subcellularLocation>
        <location evidence="1">Cell membrane</location>
        <topology evidence="1">Multi-pass membrane protein</topology>
    </subcellularLocation>
</comment>
<evidence type="ECO:0000313" key="8">
    <source>
        <dbReference type="EMBL" id="SHJ37222.1"/>
    </source>
</evidence>
<sequence length="371" mass="40537">MKEIISYFLKIGLLGFGGPMAHIAMMEEDLIEKRKWADREDFLDGLAVSNMLPGPASTQLGIYLGYLKGGLKGGILAGISFIFPAFVIITFLSYIYFKYGSIPQIKGVLYGVNAYVIALVGISLYKMGKKSITDKFGLAMFTVSTILVYFLKINLVLVLILGGVLGIVYYHVLPNKQNLFKNKKLYSSIVPVVLFSNLFSKMFLFFFKVGAFIYGGGLVIIPFIEQEVVENLHWLTKQEFLAGIALGQVTPGPVVITSAFIGYKMAGVLGAFVSAFAIFLPSFIFILAAAPYLRRFKNIPWMKAFLKGINAAVIGGILAALLSLIPGAIVDLWTVGIAVIGFILLWKYKINVFYGVAGAAILGVVKTTLII</sequence>
<feature type="transmembrane region" description="Helical" evidence="7">
    <location>
        <begin position="211"/>
        <end position="228"/>
    </location>
</feature>
<organism evidence="8 9">
    <name type="scientific">Clostridium amylolyticum</name>
    <dbReference type="NCBI Taxonomy" id="1121298"/>
    <lineage>
        <taxon>Bacteria</taxon>
        <taxon>Bacillati</taxon>
        <taxon>Bacillota</taxon>
        <taxon>Clostridia</taxon>
        <taxon>Eubacteriales</taxon>
        <taxon>Clostridiaceae</taxon>
        <taxon>Clostridium</taxon>
    </lineage>
</organism>
<evidence type="ECO:0000313" key="9">
    <source>
        <dbReference type="Proteomes" id="UP000184080"/>
    </source>
</evidence>
<evidence type="ECO:0000256" key="3">
    <source>
        <dbReference type="ARBA" id="ARBA00022475"/>
    </source>
</evidence>
<dbReference type="InterPro" id="IPR003370">
    <property type="entry name" value="Chromate_transpt"/>
</dbReference>
<feature type="transmembrane region" description="Helical" evidence="7">
    <location>
        <begin position="269"/>
        <end position="292"/>
    </location>
</feature>
<dbReference type="Pfam" id="PF02417">
    <property type="entry name" value="Chromate_transp"/>
    <property type="match status" value="2"/>
</dbReference>
<keyword evidence="4 7" id="KW-0812">Transmembrane</keyword>
<evidence type="ECO:0000256" key="2">
    <source>
        <dbReference type="ARBA" id="ARBA00005262"/>
    </source>
</evidence>
<feature type="transmembrane region" description="Helical" evidence="7">
    <location>
        <begin position="74"/>
        <end position="96"/>
    </location>
</feature>
<evidence type="ECO:0000256" key="7">
    <source>
        <dbReference type="SAM" id="Phobius"/>
    </source>
</evidence>
<keyword evidence="6 7" id="KW-0472">Membrane</keyword>
<feature type="transmembrane region" description="Helical" evidence="7">
    <location>
        <begin position="156"/>
        <end position="173"/>
    </location>
</feature>
<dbReference type="RefSeq" id="WP_178140726.1">
    <property type="nucleotide sequence ID" value="NZ_FQZO01000004.1"/>
</dbReference>
<dbReference type="PANTHER" id="PTHR33567">
    <property type="entry name" value="CHROMATE ION TRANSPORTER (EUROFUNG)"/>
    <property type="match status" value="1"/>
</dbReference>
<accession>A0A1M6IRZ4</accession>
<evidence type="ECO:0000256" key="6">
    <source>
        <dbReference type="ARBA" id="ARBA00023136"/>
    </source>
</evidence>
<feature type="transmembrane region" description="Helical" evidence="7">
    <location>
        <begin position="240"/>
        <end position="263"/>
    </location>
</feature>
<feature type="transmembrane region" description="Helical" evidence="7">
    <location>
        <begin position="304"/>
        <end position="322"/>
    </location>
</feature>
<evidence type="ECO:0000256" key="1">
    <source>
        <dbReference type="ARBA" id="ARBA00004651"/>
    </source>
</evidence>
<dbReference type="AlphaFoldDB" id="A0A1M6IRZ4"/>
<comment type="similarity">
    <text evidence="2">Belongs to the chromate ion transporter (CHR) (TC 2.A.51) family.</text>
</comment>
<dbReference type="PANTHER" id="PTHR33567:SF3">
    <property type="entry name" value="CHROMATE ION TRANSPORTER (EUROFUNG)"/>
    <property type="match status" value="1"/>
</dbReference>
<evidence type="ECO:0000256" key="5">
    <source>
        <dbReference type="ARBA" id="ARBA00022989"/>
    </source>
</evidence>
<feature type="transmembrane region" description="Helical" evidence="7">
    <location>
        <begin position="7"/>
        <end position="26"/>
    </location>
</feature>
<dbReference type="InterPro" id="IPR014047">
    <property type="entry name" value="Chr_Tranpt_l_chain"/>
</dbReference>
<dbReference type="PIRSF" id="PIRSF004810">
    <property type="entry name" value="ChrA"/>
    <property type="match status" value="1"/>
</dbReference>
<keyword evidence="9" id="KW-1185">Reference proteome</keyword>
<gene>
    <name evidence="8" type="ORF">SAMN05444401_2939</name>
</gene>
<name>A0A1M6IRZ4_9CLOT</name>
<protein>
    <submittedName>
        <fullName evidence="8">Chromate transporter</fullName>
    </submittedName>
</protein>
<reference evidence="8 9" key="1">
    <citation type="submission" date="2016-11" db="EMBL/GenBank/DDBJ databases">
        <authorList>
            <person name="Jaros S."/>
            <person name="Januszkiewicz K."/>
            <person name="Wedrychowicz H."/>
        </authorList>
    </citation>
    <scope>NUCLEOTIDE SEQUENCE [LARGE SCALE GENOMIC DNA]</scope>
    <source>
        <strain evidence="8 9">DSM 21864</strain>
    </source>
</reference>
<keyword evidence="3" id="KW-1003">Cell membrane</keyword>
<dbReference type="STRING" id="1121298.SAMN05444401_2939"/>
<dbReference type="GO" id="GO:0015109">
    <property type="term" value="F:chromate transmembrane transporter activity"/>
    <property type="evidence" value="ECO:0007669"/>
    <property type="project" value="InterPro"/>
</dbReference>
<feature type="transmembrane region" description="Helical" evidence="7">
    <location>
        <begin position="108"/>
        <end position="125"/>
    </location>
</feature>
<feature type="transmembrane region" description="Helical" evidence="7">
    <location>
        <begin position="352"/>
        <end position="370"/>
    </location>
</feature>
<dbReference type="NCBIfam" id="TIGR00937">
    <property type="entry name" value="2A51"/>
    <property type="match status" value="1"/>
</dbReference>
<keyword evidence="5 7" id="KW-1133">Transmembrane helix</keyword>
<proteinExistence type="inferred from homology"/>
<dbReference type="GO" id="GO:0005886">
    <property type="term" value="C:plasma membrane"/>
    <property type="evidence" value="ECO:0007669"/>
    <property type="project" value="UniProtKB-SubCell"/>
</dbReference>